<dbReference type="EMBL" id="SHBF01000031">
    <property type="protein sequence ID" value="RZO26208.1"/>
    <property type="molecule type" value="Genomic_DNA"/>
</dbReference>
<proteinExistence type="predicted"/>
<reference evidence="2 3" key="1">
    <citation type="submission" date="2019-02" db="EMBL/GenBank/DDBJ databases">
        <title>Prokaryotic population dynamics and viral predation in marine succession experiment using metagenomics: the confinement effect.</title>
        <authorList>
            <person name="Haro-Moreno J.M."/>
            <person name="Rodriguez-Valera F."/>
            <person name="Lopez-Perez M."/>
        </authorList>
    </citation>
    <scope>NUCLEOTIDE SEQUENCE [LARGE SCALE GENOMIC DNA]</scope>
    <source>
        <strain evidence="2">MED-G160</strain>
    </source>
</reference>
<evidence type="ECO:0000313" key="3">
    <source>
        <dbReference type="Proteomes" id="UP000318710"/>
    </source>
</evidence>
<name>A0A520MYA5_9GAMM</name>
<feature type="signal peptide" evidence="1">
    <location>
        <begin position="1"/>
        <end position="18"/>
    </location>
</feature>
<keyword evidence="1" id="KW-0732">Signal</keyword>
<organism evidence="2 3">
    <name type="scientific">SAR86 cluster bacterium</name>
    <dbReference type="NCBI Taxonomy" id="2030880"/>
    <lineage>
        <taxon>Bacteria</taxon>
        <taxon>Pseudomonadati</taxon>
        <taxon>Pseudomonadota</taxon>
        <taxon>Gammaproteobacteria</taxon>
        <taxon>SAR86 cluster</taxon>
    </lineage>
</organism>
<accession>A0A520MYA5</accession>
<protein>
    <recommendedName>
        <fullName evidence="4">NIPSNAP domain-containing protein</fullName>
    </recommendedName>
</protein>
<sequence length="259" mass="30515">MRFLILSFLLFSVGNIFAQTSEQYTYRAEFFFGNINEGKTYEDVKAQNMEYLEFLKENNLKYGRALFVPIWAGETEYDIIEYGWWPTGQDQYKEWGAYMNDYPKWAKENSEFDDQAVNTGRSISMMGVRARGIRVPEDERDRFNFVDFRQCTFKTGGTMAKLLELNARVEASEIELGNRAGYGEHYLRPYRGFDADIGYDFVIMRHYYSAKKRADIISSVPSYREMMSENGYWDEFRAISKCGPESTYRIEWLYYSGSD</sequence>
<dbReference type="AlphaFoldDB" id="A0A520MYA5"/>
<gene>
    <name evidence="2" type="ORF">EVA93_04375</name>
</gene>
<evidence type="ECO:0008006" key="4">
    <source>
        <dbReference type="Google" id="ProtNLM"/>
    </source>
</evidence>
<dbReference type="Proteomes" id="UP000318710">
    <property type="component" value="Unassembled WGS sequence"/>
</dbReference>
<feature type="chain" id="PRO_5021923823" description="NIPSNAP domain-containing protein" evidence="1">
    <location>
        <begin position="19"/>
        <end position="259"/>
    </location>
</feature>
<comment type="caution">
    <text evidence="2">The sequence shown here is derived from an EMBL/GenBank/DDBJ whole genome shotgun (WGS) entry which is preliminary data.</text>
</comment>
<evidence type="ECO:0000256" key="1">
    <source>
        <dbReference type="SAM" id="SignalP"/>
    </source>
</evidence>
<evidence type="ECO:0000313" key="2">
    <source>
        <dbReference type="EMBL" id="RZO26208.1"/>
    </source>
</evidence>